<evidence type="ECO:0000256" key="6">
    <source>
        <dbReference type="ARBA" id="ARBA00023170"/>
    </source>
</evidence>
<evidence type="ECO:0000313" key="9">
    <source>
        <dbReference type="Proteomes" id="UP000504635"/>
    </source>
</evidence>
<keyword evidence="2 8" id="KW-1003">Cell membrane</keyword>
<keyword evidence="6 8" id="KW-0675">Receptor</keyword>
<dbReference type="PANTHER" id="PTHR21143">
    <property type="entry name" value="INVERTEBRATE GUSTATORY RECEPTOR"/>
    <property type="match status" value="1"/>
</dbReference>
<keyword evidence="3 8" id="KW-0812">Transmembrane</keyword>
<feature type="transmembrane region" description="Helical" evidence="8">
    <location>
        <begin position="163"/>
        <end position="185"/>
    </location>
</feature>
<dbReference type="Pfam" id="PF08395">
    <property type="entry name" value="7tm_7"/>
    <property type="match status" value="1"/>
</dbReference>
<dbReference type="GO" id="GO:0030424">
    <property type="term" value="C:axon"/>
    <property type="evidence" value="ECO:0007669"/>
    <property type="project" value="TreeGrafter"/>
</dbReference>
<protein>
    <recommendedName>
        <fullName evidence="8">Gustatory receptor</fullName>
    </recommendedName>
</protein>
<name>A0A6J2YRN2_SITOR</name>
<dbReference type="GO" id="GO:0050909">
    <property type="term" value="P:sensory perception of taste"/>
    <property type="evidence" value="ECO:0007669"/>
    <property type="project" value="InterPro"/>
</dbReference>
<accession>A0A6J2YRN2</accession>
<dbReference type="GO" id="GO:0007635">
    <property type="term" value="P:chemosensory behavior"/>
    <property type="evidence" value="ECO:0007669"/>
    <property type="project" value="TreeGrafter"/>
</dbReference>
<evidence type="ECO:0000256" key="2">
    <source>
        <dbReference type="ARBA" id="ARBA00022475"/>
    </source>
</evidence>
<feature type="transmembrane region" description="Helical" evidence="8">
    <location>
        <begin position="38"/>
        <end position="58"/>
    </location>
</feature>
<dbReference type="GO" id="GO:0005886">
    <property type="term" value="C:plasma membrane"/>
    <property type="evidence" value="ECO:0007669"/>
    <property type="project" value="UniProtKB-SubCell"/>
</dbReference>
<proteinExistence type="inferred from homology"/>
<feature type="transmembrane region" description="Helical" evidence="8">
    <location>
        <begin position="276"/>
        <end position="298"/>
    </location>
</feature>
<evidence type="ECO:0000256" key="5">
    <source>
        <dbReference type="ARBA" id="ARBA00023136"/>
    </source>
</evidence>
<dbReference type="GO" id="GO:0030425">
    <property type="term" value="C:dendrite"/>
    <property type="evidence" value="ECO:0007669"/>
    <property type="project" value="TreeGrafter"/>
</dbReference>
<comment type="similarity">
    <text evidence="8">Belongs to the insect chemoreceptor superfamily. Gustatory receptor (GR) family.</text>
</comment>
<dbReference type="GO" id="GO:0007165">
    <property type="term" value="P:signal transduction"/>
    <property type="evidence" value="ECO:0007669"/>
    <property type="project" value="UniProtKB-KW"/>
</dbReference>
<feature type="transmembrane region" description="Helical" evidence="8">
    <location>
        <begin position="6"/>
        <end position="26"/>
    </location>
</feature>
<evidence type="ECO:0000256" key="8">
    <source>
        <dbReference type="RuleBase" id="RU363108"/>
    </source>
</evidence>
<feature type="transmembrane region" description="Helical" evidence="8">
    <location>
        <begin position="254"/>
        <end position="270"/>
    </location>
</feature>
<evidence type="ECO:0000256" key="4">
    <source>
        <dbReference type="ARBA" id="ARBA00022989"/>
    </source>
</evidence>
<keyword evidence="5 8" id="KW-0472">Membrane</keyword>
<evidence type="ECO:0000256" key="7">
    <source>
        <dbReference type="ARBA" id="ARBA00023224"/>
    </source>
</evidence>
<feature type="transmembrane region" description="Helical" evidence="8">
    <location>
        <begin position="78"/>
        <end position="97"/>
    </location>
</feature>
<feature type="transmembrane region" description="Helical" evidence="8">
    <location>
        <begin position="129"/>
        <end position="148"/>
    </location>
</feature>
<dbReference type="GeneID" id="115889983"/>
<keyword evidence="9" id="KW-1185">Reference proteome</keyword>
<evidence type="ECO:0000256" key="1">
    <source>
        <dbReference type="ARBA" id="ARBA00004651"/>
    </source>
</evidence>
<dbReference type="RefSeq" id="XP_030765944.1">
    <property type="nucleotide sequence ID" value="XM_030910084.1"/>
</dbReference>
<comment type="function">
    <text evidence="8">Gustatory receptor which mediates acceptance or avoidance behavior, depending on its substrates.</text>
</comment>
<dbReference type="GO" id="GO:0008049">
    <property type="term" value="P:male courtship behavior"/>
    <property type="evidence" value="ECO:0007669"/>
    <property type="project" value="TreeGrafter"/>
</dbReference>
<keyword evidence="7 8" id="KW-0807">Transducer</keyword>
<dbReference type="Proteomes" id="UP000504635">
    <property type="component" value="Unplaced"/>
</dbReference>
<dbReference type="GO" id="GO:0043025">
    <property type="term" value="C:neuronal cell body"/>
    <property type="evidence" value="ECO:0007669"/>
    <property type="project" value="TreeGrafter"/>
</dbReference>
<comment type="subcellular location">
    <subcellularLocation>
        <location evidence="1 8">Cell membrane</location>
        <topology evidence="1 8">Multi-pass membrane protein</topology>
    </subcellularLocation>
</comment>
<dbReference type="AlphaFoldDB" id="A0A6J2YRN2"/>
<dbReference type="OrthoDB" id="2015098at2759"/>
<reference evidence="10" key="1">
    <citation type="submission" date="2025-08" db="UniProtKB">
        <authorList>
            <consortium name="RefSeq"/>
        </authorList>
    </citation>
    <scope>IDENTIFICATION</scope>
    <source>
        <tissue evidence="10">Gonads</tissue>
    </source>
</reference>
<evidence type="ECO:0000256" key="3">
    <source>
        <dbReference type="ARBA" id="ARBA00022692"/>
    </source>
</evidence>
<dbReference type="PANTHER" id="PTHR21143:SF133">
    <property type="entry name" value="GUSTATORY AND PHEROMONE RECEPTOR 32A-RELATED"/>
    <property type="match status" value="1"/>
</dbReference>
<sequence>MALYAYFRWIVLVGKILGCFPMQNILTKNPFNLRYRVFSFDVLYSVTIHLVVVGTQYWKHGFQFCTDTRFQQLLEVLVLFMYIRTGFSFLFCIFRHVPKSIQLIRLLEIFAEQRERSLNLKKPGLSRKMILCVSLFISVVLSGIYAVQSCHLIREIYSNTDDYWSAISFAFSCVWQITPPMYFVVFSSKIIYGFDEINQALISKGYHASYCKEYEKILDDPDYLSRLRILHNLLSEATHALSVCYGGYVAVQKLFLIVAVVINISAYITSTRDPHLLVLTSIDIFYFTVMVNLSYSIIKKGAKVARLFQGIPLSTLSEKSRNEVQLWLLQLSVHPVHVNAAGYFILDKTQTFEVLSSIATYLIVAVQLLEDQKTTV</sequence>
<organism evidence="9 10">
    <name type="scientific">Sitophilus oryzae</name>
    <name type="common">Rice weevil</name>
    <name type="synonym">Curculio oryzae</name>
    <dbReference type="NCBI Taxonomy" id="7048"/>
    <lineage>
        <taxon>Eukaryota</taxon>
        <taxon>Metazoa</taxon>
        <taxon>Ecdysozoa</taxon>
        <taxon>Arthropoda</taxon>
        <taxon>Hexapoda</taxon>
        <taxon>Insecta</taxon>
        <taxon>Pterygota</taxon>
        <taxon>Neoptera</taxon>
        <taxon>Endopterygota</taxon>
        <taxon>Coleoptera</taxon>
        <taxon>Polyphaga</taxon>
        <taxon>Cucujiformia</taxon>
        <taxon>Curculionidae</taxon>
        <taxon>Dryophthorinae</taxon>
        <taxon>Sitophilus</taxon>
    </lineage>
</organism>
<gene>
    <name evidence="10" type="primary">LOC115889983</name>
</gene>
<evidence type="ECO:0000313" key="10">
    <source>
        <dbReference type="RefSeq" id="XP_030765944.1"/>
    </source>
</evidence>
<keyword evidence="4 8" id="KW-1133">Transmembrane helix</keyword>
<dbReference type="InterPro" id="IPR013604">
    <property type="entry name" value="7TM_chemorcpt"/>
</dbReference>